<evidence type="ECO:0000313" key="1">
    <source>
        <dbReference type="EMBL" id="WWQ65840.1"/>
    </source>
</evidence>
<protein>
    <submittedName>
        <fullName evidence="1">Uncharacterized protein</fullName>
    </submittedName>
</protein>
<organism evidence="1 2">
    <name type="scientific">Streptomyces citrinus</name>
    <dbReference type="NCBI Taxonomy" id="3118173"/>
    <lineage>
        <taxon>Bacteria</taxon>
        <taxon>Bacillati</taxon>
        <taxon>Actinomycetota</taxon>
        <taxon>Actinomycetes</taxon>
        <taxon>Kitasatosporales</taxon>
        <taxon>Streptomycetaceae</taxon>
        <taxon>Streptomyces</taxon>
    </lineage>
</organism>
<reference evidence="1" key="1">
    <citation type="journal article" date="2025" name="Int. J. Syst. Evol. Microbiol.">
        <title>Streptomyces citrinus sp. nov., with yellow diffusible pigment.</title>
        <authorList>
            <person name="He Y."/>
            <person name="Yang E."/>
            <person name="Xu J."/>
            <person name="Sun Y."/>
            <person name="Sun L."/>
        </authorList>
    </citation>
    <scope>NUCLEOTIDE SEQUENCE</scope>
    <source>
        <strain evidence="1">Q6</strain>
    </source>
</reference>
<dbReference type="EMBL" id="CP146022">
    <property type="protein sequence ID" value="WWQ65840.1"/>
    <property type="molecule type" value="Genomic_DNA"/>
</dbReference>
<sequence length="112" mass="11834">MSQPYTPAPPAWTPQPPPRFNWARWALWTALAAVLAFALAGGLGYLLRDDSSTSADPAACKAAMRADFKRAAAAGSNATPSDRPAECAGVDDATVQRYATEIVTEQLGDIEP</sequence>
<gene>
    <name evidence="1" type="ORF">V2W30_22605</name>
</gene>
<proteinExistence type="predicted"/>
<accession>A0ACD5AF07</accession>
<keyword evidence="2" id="KW-1185">Reference proteome</keyword>
<dbReference type="Proteomes" id="UP001432251">
    <property type="component" value="Chromosome"/>
</dbReference>
<name>A0ACD5AF07_9ACTN</name>
<evidence type="ECO:0000313" key="2">
    <source>
        <dbReference type="Proteomes" id="UP001432251"/>
    </source>
</evidence>